<dbReference type="GO" id="GO:0046872">
    <property type="term" value="F:metal ion binding"/>
    <property type="evidence" value="ECO:0007669"/>
    <property type="project" value="UniProtKB-KW"/>
</dbReference>
<evidence type="ECO:0000256" key="5">
    <source>
        <dbReference type="SAM" id="SignalP"/>
    </source>
</evidence>
<evidence type="ECO:0000256" key="1">
    <source>
        <dbReference type="ARBA" id="ARBA00008779"/>
    </source>
</evidence>
<evidence type="ECO:0000256" key="4">
    <source>
        <dbReference type="ARBA" id="ARBA00022837"/>
    </source>
</evidence>
<keyword evidence="8" id="KW-1185">Reference proteome</keyword>
<dbReference type="FunFam" id="3.40.720.10:FF:000047">
    <property type="entry name" value="Arylsulfatase"/>
    <property type="match status" value="1"/>
</dbReference>
<evidence type="ECO:0000313" key="8">
    <source>
        <dbReference type="Proteomes" id="UP000315003"/>
    </source>
</evidence>
<dbReference type="EMBL" id="CP036272">
    <property type="protein sequence ID" value="QDT62616.1"/>
    <property type="molecule type" value="Genomic_DNA"/>
</dbReference>
<feature type="signal peptide" evidence="5">
    <location>
        <begin position="1"/>
        <end position="29"/>
    </location>
</feature>
<feature type="chain" id="PRO_5021756474" evidence="5">
    <location>
        <begin position="30"/>
        <end position="541"/>
    </location>
</feature>
<dbReference type="GO" id="GO:0004065">
    <property type="term" value="F:arylsulfatase activity"/>
    <property type="evidence" value="ECO:0007669"/>
    <property type="project" value="UniProtKB-EC"/>
</dbReference>
<evidence type="ECO:0000313" key="7">
    <source>
        <dbReference type="EMBL" id="QDT62616.1"/>
    </source>
</evidence>
<dbReference type="PANTHER" id="PTHR42693:SF53">
    <property type="entry name" value="ENDO-4-O-SULFATASE"/>
    <property type="match status" value="1"/>
</dbReference>
<keyword evidence="5" id="KW-0732">Signal</keyword>
<dbReference type="PROSITE" id="PS00149">
    <property type="entry name" value="SULFATASE_2"/>
    <property type="match status" value="1"/>
</dbReference>
<dbReference type="InterPro" id="IPR017850">
    <property type="entry name" value="Alkaline_phosphatase_core_sf"/>
</dbReference>
<dbReference type="OrthoDB" id="9783154at2"/>
<dbReference type="Gene3D" id="3.40.720.10">
    <property type="entry name" value="Alkaline Phosphatase, subunit A"/>
    <property type="match status" value="1"/>
</dbReference>
<name>A0A517T2N0_9BACT</name>
<keyword evidence="3 7" id="KW-0378">Hydrolase</keyword>
<dbReference type="CDD" id="cd16025">
    <property type="entry name" value="PAS_like"/>
    <property type="match status" value="1"/>
</dbReference>
<gene>
    <name evidence="7" type="primary">atsA_88</name>
    <name evidence="7" type="ORF">SV7mr_51660</name>
</gene>
<evidence type="ECO:0000256" key="2">
    <source>
        <dbReference type="ARBA" id="ARBA00022723"/>
    </source>
</evidence>
<organism evidence="7 8">
    <name type="scientific">Stieleria bergensis</name>
    <dbReference type="NCBI Taxonomy" id="2528025"/>
    <lineage>
        <taxon>Bacteria</taxon>
        <taxon>Pseudomonadati</taxon>
        <taxon>Planctomycetota</taxon>
        <taxon>Planctomycetia</taxon>
        <taxon>Pirellulales</taxon>
        <taxon>Pirellulaceae</taxon>
        <taxon>Stieleria</taxon>
    </lineage>
</organism>
<protein>
    <submittedName>
        <fullName evidence="7">Arylsulfatase</fullName>
        <ecNumber evidence="7">3.1.6.1</ecNumber>
    </submittedName>
</protein>
<dbReference type="RefSeq" id="WP_145277485.1">
    <property type="nucleotide sequence ID" value="NZ_CP036272.1"/>
</dbReference>
<dbReference type="AlphaFoldDB" id="A0A517T2N0"/>
<dbReference type="Pfam" id="PF00884">
    <property type="entry name" value="Sulfatase"/>
    <property type="match status" value="1"/>
</dbReference>
<evidence type="ECO:0000259" key="6">
    <source>
        <dbReference type="Pfam" id="PF00884"/>
    </source>
</evidence>
<dbReference type="PANTHER" id="PTHR42693">
    <property type="entry name" value="ARYLSULFATASE FAMILY MEMBER"/>
    <property type="match status" value="1"/>
</dbReference>
<keyword evidence="4" id="KW-0106">Calcium</keyword>
<accession>A0A517T2N0</accession>
<dbReference type="InterPro" id="IPR000917">
    <property type="entry name" value="Sulfatase_N"/>
</dbReference>
<feature type="domain" description="Sulfatase N-terminal" evidence="6">
    <location>
        <begin position="32"/>
        <end position="427"/>
    </location>
</feature>
<dbReference type="Gene3D" id="3.30.1120.10">
    <property type="match status" value="1"/>
</dbReference>
<dbReference type="InterPro" id="IPR024607">
    <property type="entry name" value="Sulfatase_CS"/>
</dbReference>
<proteinExistence type="inferred from homology"/>
<dbReference type="Proteomes" id="UP000315003">
    <property type="component" value="Chromosome"/>
</dbReference>
<dbReference type="EC" id="3.1.6.1" evidence="7"/>
<dbReference type="InterPro" id="IPR050738">
    <property type="entry name" value="Sulfatase"/>
</dbReference>
<evidence type="ECO:0000256" key="3">
    <source>
        <dbReference type="ARBA" id="ARBA00022801"/>
    </source>
</evidence>
<dbReference type="SUPFAM" id="SSF53649">
    <property type="entry name" value="Alkaline phosphatase-like"/>
    <property type="match status" value="1"/>
</dbReference>
<sequence precursor="true">MVYGNTRTITQLVCFAFLLAAWQPTPATAERPNVVIILADDMGYSDIGCYGGEIETPNLDALADHGLRFTQFYNTARCCPTRAALMTGLHQHQTGIGHMTETPQGPRKDDRPAYQGYLNRHCVTMAEVLQPAGYHTYMAGKWHLGYHGKEKWPRQRGFEHFYGSIAGVTSYFKPQGGRGVMLENEKLDPPLDPDYYTTDVFTDYALRFIEEQDDDAPFFLYLAYTAPHWPLHARQEDIQKYVGKYRDIGWDRLRQQRLRKQKQLGIVDQATTLPPRDKGVRAWSKLTDQQKEQLDYRMAVYAAMVDRMDQNIGRLVASLKDQEKLDNTLLVFLSDNGGCAEPYKDLGGGRFSDINDPDQSGAISYGQGWANASNTPFQKFKVFSHEGGISTPLVIHWPAGLKTTPGTITSHPSQLIDLMPTILEVTGADYPERFADHPIHPLEGNSLARLLNGEACQPAPWMYWEHSGHKAVRHGDFKALLPRREKAWQLYHLANDRQETINLASTEPARLAKMAAKWQTWADRVGVTQQAKPTPTTNSAK</sequence>
<reference evidence="7 8" key="1">
    <citation type="submission" date="2019-02" db="EMBL/GenBank/DDBJ databases">
        <title>Deep-cultivation of Planctomycetes and their phenomic and genomic characterization uncovers novel biology.</title>
        <authorList>
            <person name="Wiegand S."/>
            <person name="Jogler M."/>
            <person name="Boedeker C."/>
            <person name="Pinto D."/>
            <person name="Vollmers J."/>
            <person name="Rivas-Marin E."/>
            <person name="Kohn T."/>
            <person name="Peeters S.H."/>
            <person name="Heuer A."/>
            <person name="Rast P."/>
            <person name="Oberbeckmann S."/>
            <person name="Bunk B."/>
            <person name="Jeske O."/>
            <person name="Meyerdierks A."/>
            <person name="Storesund J.E."/>
            <person name="Kallscheuer N."/>
            <person name="Luecker S."/>
            <person name="Lage O.M."/>
            <person name="Pohl T."/>
            <person name="Merkel B.J."/>
            <person name="Hornburger P."/>
            <person name="Mueller R.-W."/>
            <person name="Bruemmer F."/>
            <person name="Labrenz M."/>
            <person name="Spormann A.M."/>
            <person name="Op den Camp H."/>
            <person name="Overmann J."/>
            <person name="Amann R."/>
            <person name="Jetten M.S.M."/>
            <person name="Mascher T."/>
            <person name="Medema M.H."/>
            <person name="Devos D.P."/>
            <person name="Kaster A.-K."/>
            <person name="Ovreas L."/>
            <person name="Rohde M."/>
            <person name="Galperin M.Y."/>
            <person name="Jogler C."/>
        </authorList>
    </citation>
    <scope>NUCLEOTIDE SEQUENCE [LARGE SCALE GENOMIC DNA]</scope>
    <source>
        <strain evidence="7 8">SV_7m_r</strain>
    </source>
</reference>
<comment type="similarity">
    <text evidence="1">Belongs to the sulfatase family.</text>
</comment>
<keyword evidence="2" id="KW-0479">Metal-binding</keyword>